<accession>A0A9Q4CKN8</accession>
<proteinExistence type="predicted"/>
<keyword evidence="1" id="KW-0175">Coiled coil</keyword>
<dbReference type="Proteomes" id="UP001076655">
    <property type="component" value="Unassembled WGS sequence"/>
</dbReference>
<reference evidence="3" key="1">
    <citation type="submission" date="2022-08" db="EMBL/GenBank/DDBJ databases">
        <authorList>
            <person name="Dale J.L."/>
        </authorList>
    </citation>
    <scope>NUCLEOTIDE SEQUENCE</scope>
    <source>
        <strain evidence="3">2022EL-00758</strain>
    </source>
</reference>
<protein>
    <recommendedName>
        <fullName evidence="2">Rad50/SbcC-type AAA domain-containing protein</fullName>
    </recommendedName>
</protein>
<dbReference type="GO" id="GO:0016887">
    <property type="term" value="F:ATP hydrolysis activity"/>
    <property type="evidence" value="ECO:0007669"/>
    <property type="project" value="InterPro"/>
</dbReference>
<dbReference type="Pfam" id="PF13476">
    <property type="entry name" value="AAA_23"/>
    <property type="match status" value="1"/>
</dbReference>
<comment type="caution">
    <text evidence="3">The sequence shown here is derived from an EMBL/GenBank/DDBJ whole genome shotgun (WGS) entry which is preliminary data.</text>
</comment>
<dbReference type="InterPro" id="IPR038729">
    <property type="entry name" value="Rad50/SbcC_AAA"/>
</dbReference>
<evidence type="ECO:0000256" key="1">
    <source>
        <dbReference type="SAM" id="Coils"/>
    </source>
</evidence>
<gene>
    <name evidence="3" type="ORF">N0392_03865</name>
</gene>
<dbReference type="GO" id="GO:0006302">
    <property type="term" value="P:double-strand break repair"/>
    <property type="evidence" value="ECO:0007669"/>
    <property type="project" value="InterPro"/>
</dbReference>
<dbReference type="AlphaFoldDB" id="A0A9Q4CKN8"/>
<feature type="coiled-coil region" evidence="1">
    <location>
        <begin position="218"/>
        <end position="252"/>
    </location>
</feature>
<evidence type="ECO:0000313" key="3">
    <source>
        <dbReference type="EMBL" id="MCY0788825.1"/>
    </source>
</evidence>
<feature type="domain" description="Rad50/SbcC-type AAA" evidence="2">
    <location>
        <begin position="18"/>
        <end position="250"/>
    </location>
</feature>
<dbReference type="InterPro" id="IPR027417">
    <property type="entry name" value="P-loop_NTPase"/>
</dbReference>
<name>A0A9Q4CKN8_MORMO</name>
<sequence length="613" mass="70269">MNSGFFINKILFIGDDNKASIDFSNHLHIVHGASNTGKSLLIEAIDYMFGSEELKEVKPESEKYSEVAMQLYLNSKPYTVFRKWPSNSFEIYHDFVEEKDGANFYSYFKVGKETKTVKNISDFYLSGLRDVEISSNLYGEKSSLTIRLLSRVFFSSEEKIISSNSPIVVGDTSEDSKNKNIFKFLLTGNDDSNVKTVVRGNEFKSEKKGQLDVLRDVVETLQSDLMFKDESYEDLKEREVKLDSTIEKLNHSMSLMKESLSEVVKNKRNIANELISVDERNDNIKSNLANFEILEKIYISDIERLSSQEEAAFLLGVGHHAQCEHCGKTPEKICEDLMDVEKLAKSSQIEIKKIKYKLLELNETRLKLKSQLDNYYSRSQSLSYDLKCIDDEVENRTPEIKIIDEKISDLTEERNLVLSDIRLLERINIFYKRLQETEVASTPNKYKSHDFYPENEAVDNFCRIYKDILNQINFPGNNEVSFDFSTFDVVIDGKPRSLNGKGVRAILHSVFKIALLKHCKESSLYHPGIIVLDSPLVTYRDPFKSKHGDLDDDEKELANTKVSYHFLKYLTENNIGQFIIVENIDIPDSLTNSIGVDTFYGNDAENGQRAGLL</sequence>
<dbReference type="EMBL" id="JAPNMI010000002">
    <property type="protein sequence ID" value="MCY0788825.1"/>
    <property type="molecule type" value="Genomic_DNA"/>
</dbReference>
<organism evidence="3 4">
    <name type="scientific">Morganella morganii</name>
    <name type="common">Proteus morganii</name>
    <dbReference type="NCBI Taxonomy" id="582"/>
    <lineage>
        <taxon>Bacteria</taxon>
        <taxon>Pseudomonadati</taxon>
        <taxon>Pseudomonadota</taxon>
        <taxon>Gammaproteobacteria</taxon>
        <taxon>Enterobacterales</taxon>
        <taxon>Morganellaceae</taxon>
        <taxon>Morganella</taxon>
    </lineage>
</organism>
<evidence type="ECO:0000313" key="4">
    <source>
        <dbReference type="Proteomes" id="UP001076655"/>
    </source>
</evidence>
<dbReference type="Gene3D" id="3.40.50.300">
    <property type="entry name" value="P-loop containing nucleotide triphosphate hydrolases"/>
    <property type="match status" value="1"/>
</dbReference>
<evidence type="ECO:0000259" key="2">
    <source>
        <dbReference type="Pfam" id="PF13476"/>
    </source>
</evidence>
<dbReference type="RefSeq" id="WP_267785259.1">
    <property type="nucleotide sequence ID" value="NZ_JAPNMI010000002.1"/>
</dbReference>